<dbReference type="Proteomes" id="UP001519460">
    <property type="component" value="Unassembled WGS sequence"/>
</dbReference>
<evidence type="ECO:0000313" key="1">
    <source>
        <dbReference type="EMBL" id="KAK7477762.1"/>
    </source>
</evidence>
<proteinExistence type="predicted"/>
<sequence>MDYMVTCDDVGQNEQPMDYMVTCDDVGQNEQPMDYMVTCDDVGQNEQPMDYMVSWMELILCQPNIVISMSGYPSLHSQPKVKQEFNVQQVVWEKLVRWRGQAQVFR</sequence>
<comment type="caution">
    <text evidence="1">The sequence shown here is derived from an EMBL/GenBank/DDBJ whole genome shotgun (WGS) entry which is preliminary data.</text>
</comment>
<dbReference type="EMBL" id="JACVVK020000341">
    <property type="protein sequence ID" value="KAK7477762.1"/>
    <property type="molecule type" value="Genomic_DNA"/>
</dbReference>
<accession>A0ABD0JSC9</accession>
<keyword evidence="2" id="KW-1185">Reference proteome</keyword>
<dbReference type="AlphaFoldDB" id="A0ABD0JSC9"/>
<reference evidence="1 2" key="1">
    <citation type="journal article" date="2023" name="Sci. Data">
        <title>Genome assembly of the Korean intertidal mud-creeper Batillaria attramentaria.</title>
        <authorList>
            <person name="Patra A.K."/>
            <person name="Ho P.T."/>
            <person name="Jun S."/>
            <person name="Lee S.J."/>
            <person name="Kim Y."/>
            <person name="Won Y.J."/>
        </authorList>
    </citation>
    <scope>NUCLEOTIDE SEQUENCE [LARGE SCALE GENOMIC DNA]</scope>
    <source>
        <strain evidence="1">Wonlab-2016</strain>
    </source>
</reference>
<evidence type="ECO:0000313" key="2">
    <source>
        <dbReference type="Proteomes" id="UP001519460"/>
    </source>
</evidence>
<gene>
    <name evidence="1" type="ORF">BaRGS_00030945</name>
</gene>
<protein>
    <submittedName>
        <fullName evidence="1">Uncharacterized protein</fullName>
    </submittedName>
</protein>
<name>A0ABD0JSC9_9CAEN</name>
<organism evidence="1 2">
    <name type="scientific">Batillaria attramentaria</name>
    <dbReference type="NCBI Taxonomy" id="370345"/>
    <lineage>
        <taxon>Eukaryota</taxon>
        <taxon>Metazoa</taxon>
        <taxon>Spiralia</taxon>
        <taxon>Lophotrochozoa</taxon>
        <taxon>Mollusca</taxon>
        <taxon>Gastropoda</taxon>
        <taxon>Caenogastropoda</taxon>
        <taxon>Sorbeoconcha</taxon>
        <taxon>Cerithioidea</taxon>
        <taxon>Batillariidae</taxon>
        <taxon>Batillaria</taxon>
    </lineage>
</organism>